<keyword evidence="6" id="KW-1185">Reference proteome</keyword>
<accession>A0ABY8TNN5</accession>
<dbReference type="SUPFAM" id="SSF75620">
    <property type="entry name" value="Release factor"/>
    <property type="match status" value="1"/>
</dbReference>
<dbReference type="InterPro" id="IPR002048">
    <property type="entry name" value="EF_hand_dom"/>
</dbReference>
<dbReference type="HAMAP" id="MF_00094">
    <property type="entry name" value="Rel_fac_2"/>
    <property type="match status" value="1"/>
</dbReference>
<dbReference type="InterPro" id="IPR011992">
    <property type="entry name" value="EF-hand-dom_pair"/>
</dbReference>
<dbReference type="InterPro" id="IPR000352">
    <property type="entry name" value="Pep_chain_release_fac_I"/>
</dbReference>
<dbReference type="PANTHER" id="PTHR43116">
    <property type="entry name" value="PEPTIDE CHAIN RELEASE FACTOR 2"/>
    <property type="match status" value="1"/>
</dbReference>
<sequence length="605" mass="66188">MECLHSRGLVRFIARSSSQGQPGEAGDSIAAVKRQYDSVGERLTQALRLADVSATKARLAALQHDASSDSIWDDPTRAQGLLTEISSLKDELAEIDRFKALLEDAAFALELAQLEDSSSSSSSELAELLSQARSSLQQLAAALDTWELRVLLAGPYDEAGALLTITAGAGGVDAMDWAEMLERMYSRWAASHGYSLSVSDRSPGEEAGIKGAELTIRGRWAYGYLKGEKGTHRLVRSSPFNAKGLRQTSFAGVEVLPLLDASTQQQQLAIPDKDLELSFMRAGGKGGQNVNKVETGVRLLHIPTGLAVKCTEQRTQEANRKIALERLTAKLLVVLEEQQAAQLADIRGDVVKAEWGQQIRNYVFHPYKMVKDTRTGCETSDISAVMDGGLDAFITAYLREQGRQQQEQRLAAPTTNLLQTCGRDICETFVSISSVNMLARANLPHTKVGSRVQPAARTVLAPPVRPCKVYAKGEVIPSPAEEKSAAHEAFMHAFEAAKPPSARIPGLQEFAAAIWERRRRIPSTTYNDPLDHIFTEFDEDGDGHLTTAEIATALKSRNVEITPEQINEFIRAADENNNGTVERAEFPQFIFHMAIADLKSVQSME</sequence>
<dbReference type="InterPro" id="IPR045853">
    <property type="entry name" value="Pep_chain_release_fac_I_sf"/>
</dbReference>
<evidence type="ECO:0000259" key="4">
    <source>
        <dbReference type="PROSITE" id="PS50222"/>
    </source>
</evidence>
<comment type="similarity">
    <text evidence="1">Belongs to the prokaryotic/mitochondrial release factor family.</text>
</comment>
<dbReference type="Gene3D" id="1.10.238.10">
    <property type="entry name" value="EF-hand"/>
    <property type="match status" value="1"/>
</dbReference>
<name>A0ABY8TNN5_TETOB</name>
<gene>
    <name evidence="5" type="ORF">OEZ85_008826</name>
</gene>
<evidence type="ECO:0000313" key="5">
    <source>
        <dbReference type="EMBL" id="WIA09421.1"/>
    </source>
</evidence>
<reference evidence="5 6" key="1">
    <citation type="submission" date="2023-05" db="EMBL/GenBank/DDBJ databases">
        <title>A 100% complete, gapless, phased diploid assembly of the Scenedesmus obliquus UTEX 3031 genome.</title>
        <authorList>
            <person name="Biondi T.C."/>
            <person name="Hanschen E.R."/>
            <person name="Kwon T."/>
            <person name="Eng W."/>
            <person name="Kruse C.P.S."/>
            <person name="Koehler S.I."/>
            <person name="Kunde Y."/>
            <person name="Gleasner C.D."/>
            <person name="You Mak K.T."/>
            <person name="Polle J."/>
            <person name="Hovde B.T."/>
            <person name="Starkenburg S.R."/>
        </authorList>
    </citation>
    <scope>NUCLEOTIDE SEQUENCE [LARGE SCALE GENOMIC DNA]</scope>
    <source>
        <strain evidence="5 6">DOE0152z</strain>
    </source>
</reference>
<dbReference type="InterPro" id="IPR018247">
    <property type="entry name" value="EF_Hand_1_Ca_BS"/>
</dbReference>
<dbReference type="PROSITE" id="PS00018">
    <property type="entry name" value="EF_HAND_1"/>
    <property type="match status" value="2"/>
</dbReference>
<dbReference type="SMART" id="SM00937">
    <property type="entry name" value="PCRF"/>
    <property type="match status" value="1"/>
</dbReference>
<dbReference type="NCBIfam" id="TIGR00020">
    <property type="entry name" value="prfB"/>
    <property type="match status" value="1"/>
</dbReference>
<dbReference type="InterPro" id="IPR005139">
    <property type="entry name" value="PCRF"/>
</dbReference>
<evidence type="ECO:0000256" key="1">
    <source>
        <dbReference type="ARBA" id="ARBA00010835"/>
    </source>
</evidence>
<keyword evidence="2" id="KW-0106">Calcium</keyword>
<feature type="domain" description="EF-hand" evidence="4">
    <location>
        <begin position="561"/>
        <end position="596"/>
    </location>
</feature>
<dbReference type="Gene3D" id="3.30.160.20">
    <property type="match status" value="1"/>
</dbReference>
<dbReference type="PROSITE" id="PS50222">
    <property type="entry name" value="EF_HAND_2"/>
    <property type="match status" value="2"/>
</dbReference>
<feature type="domain" description="EF-hand" evidence="4">
    <location>
        <begin position="525"/>
        <end position="560"/>
    </location>
</feature>
<dbReference type="Pfam" id="PF03462">
    <property type="entry name" value="PCRF"/>
    <property type="match status" value="1"/>
</dbReference>
<dbReference type="EMBL" id="CP126208">
    <property type="protein sequence ID" value="WIA09421.1"/>
    <property type="molecule type" value="Genomic_DNA"/>
</dbReference>
<dbReference type="CDD" id="cd00051">
    <property type="entry name" value="EFh"/>
    <property type="match status" value="1"/>
</dbReference>
<dbReference type="SUPFAM" id="SSF47473">
    <property type="entry name" value="EF-hand"/>
    <property type="match status" value="1"/>
</dbReference>
<dbReference type="PANTHER" id="PTHR43116:SF3">
    <property type="entry name" value="CLASS I PEPTIDE CHAIN RELEASE FACTOR"/>
    <property type="match status" value="1"/>
</dbReference>
<evidence type="ECO:0000313" key="6">
    <source>
        <dbReference type="Proteomes" id="UP001244341"/>
    </source>
</evidence>
<dbReference type="PROSITE" id="PS00745">
    <property type="entry name" value="RF_PROK_I"/>
    <property type="match status" value="1"/>
</dbReference>
<evidence type="ECO:0000256" key="3">
    <source>
        <dbReference type="ARBA" id="ARBA00022917"/>
    </source>
</evidence>
<dbReference type="Pfam" id="PF00472">
    <property type="entry name" value="RF-1"/>
    <property type="match status" value="1"/>
</dbReference>
<organism evidence="5 6">
    <name type="scientific">Tetradesmus obliquus</name>
    <name type="common">Green alga</name>
    <name type="synonym">Acutodesmus obliquus</name>
    <dbReference type="NCBI Taxonomy" id="3088"/>
    <lineage>
        <taxon>Eukaryota</taxon>
        <taxon>Viridiplantae</taxon>
        <taxon>Chlorophyta</taxon>
        <taxon>core chlorophytes</taxon>
        <taxon>Chlorophyceae</taxon>
        <taxon>CS clade</taxon>
        <taxon>Sphaeropleales</taxon>
        <taxon>Scenedesmaceae</taxon>
        <taxon>Tetradesmus</taxon>
    </lineage>
</organism>
<dbReference type="Gene3D" id="3.30.70.1660">
    <property type="match status" value="1"/>
</dbReference>
<keyword evidence="3" id="KW-0648">Protein biosynthesis</keyword>
<dbReference type="Proteomes" id="UP001244341">
    <property type="component" value="Chromosome 1b"/>
</dbReference>
<dbReference type="SMART" id="SM00054">
    <property type="entry name" value="EFh"/>
    <property type="match status" value="2"/>
</dbReference>
<protein>
    <recommendedName>
        <fullName evidence="4">EF-hand domain-containing protein</fullName>
    </recommendedName>
</protein>
<dbReference type="Gene3D" id="1.20.58.410">
    <property type="entry name" value="Release factor"/>
    <property type="match status" value="1"/>
</dbReference>
<dbReference type="Pfam" id="PF13499">
    <property type="entry name" value="EF-hand_7"/>
    <property type="match status" value="1"/>
</dbReference>
<evidence type="ECO:0000256" key="2">
    <source>
        <dbReference type="ARBA" id="ARBA00022837"/>
    </source>
</evidence>
<dbReference type="InterPro" id="IPR004374">
    <property type="entry name" value="PrfB"/>
</dbReference>
<proteinExistence type="inferred from homology"/>